<evidence type="ECO:0000313" key="3">
    <source>
        <dbReference type="EMBL" id="QJA97238.1"/>
    </source>
</evidence>
<sequence length="79" mass="9328">MAIYRERLDDLRVIARREFSRWTDKETINRAFDEAYSYSGMSGGITGLLNVRYILMDKYGIEGIPLKSYRIDRVPMEED</sequence>
<name>A0A6H2A4K2_9ZZZZ</name>
<gene>
    <name evidence="2" type="ORF">MM415A01058_0001</name>
    <name evidence="3" type="ORF">MM415B06477_0009</name>
    <name evidence="1" type="ORF">TM448A05617_0001</name>
</gene>
<dbReference type="EMBL" id="MT143475">
    <property type="protein sequence ID" value="QJA97238.1"/>
    <property type="molecule type" value="Genomic_DNA"/>
</dbReference>
<dbReference type="EMBL" id="MT144534">
    <property type="protein sequence ID" value="QJA54744.1"/>
    <property type="molecule type" value="Genomic_DNA"/>
</dbReference>
<dbReference type="AlphaFoldDB" id="A0A6H2A4K2"/>
<dbReference type="EMBL" id="MT142341">
    <property type="protein sequence ID" value="QJA78513.1"/>
    <property type="molecule type" value="Genomic_DNA"/>
</dbReference>
<proteinExistence type="predicted"/>
<evidence type="ECO:0000313" key="1">
    <source>
        <dbReference type="EMBL" id="QJA54744.1"/>
    </source>
</evidence>
<reference evidence="1" key="1">
    <citation type="submission" date="2020-03" db="EMBL/GenBank/DDBJ databases">
        <title>The deep terrestrial virosphere.</title>
        <authorList>
            <person name="Holmfeldt K."/>
            <person name="Nilsson E."/>
            <person name="Simone D."/>
            <person name="Lopez-Fernandez M."/>
            <person name="Wu X."/>
            <person name="de Brujin I."/>
            <person name="Lundin D."/>
            <person name="Andersson A."/>
            <person name="Bertilsson S."/>
            <person name="Dopson M."/>
        </authorList>
    </citation>
    <scope>NUCLEOTIDE SEQUENCE</scope>
    <source>
        <strain evidence="2">MM415A01058</strain>
        <strain evidence="3">MM415B06477</strain>
        <strain evidence="1">TM448A05617</strain>
    </source>
</reference>
<organism evidence="1">
    <name type="scientific">viral metagenome</name>
    <dbReference type="NCBI Taxonomy" id="1070528"/>
    <lineage>
        <taxon>unclassified sequences</taxon>
        <taxon>metagenomes</taxon>
        <taxon>organismal metagenomes</taxon>
    </lineage>
</organism>
<accession>A0A6H2A4K2</accession>
<evidence type="ECO:0000313" key="2">
    <source>
        <dbReference type="EMBL" id="QJA78513.1"/>
    </source>
</evidence>
<protein>
    <submittedName>
        <fullName evidence="1">Uncharacterized protein</fullName>
    </submittedName>
</protein>